<feature type="region of interest" description="Disordered" evidence="1">
    <location>
        <begin position="347"/>
        <end position="375"/>
    </location>
</feature>
<dbReference type="Proteomes" id="UP001158576">
    <property type="component" value="Chromosome XSR"/>
</dbReference>
<sequence length="375" mass="41939">MISEIYKIEWEYSDVGNINRVRPFLREIFDKEDLLPQDIISDSLLQSTQNNDELEVFYDQIKKKLNIGWNTLVDIADFEDIHVDLALMLAMQKYIVENQEFPRVEDDCFISSVLKLGNNCNGVKENPGFKQSLVGKTKIQFPFDDLKIMQNDFELDFHFEHVSYPDEFLIEYSVAQNCFENGWGNRENFVPVNSSSNAPITLHWCGEKVESTNLCVTVYSTSESSPTLEWTESPLKKKKGLKTSTDDSESYDYYDSASLSDDEAISVDSIACPAVVEPGSCVINDSEADCKGTIDGCKDPAVDCPLIRVGPVVMIASATSGFLLVVGIVIVIVVLLVKKRKSSARHPAENLPTSLPTYARAKQKTRGGATGYSYN</sequence>
<evidence type="ECO:0000256" key="2">
    <source>
        <dbReference type="SAM" id="Phobius"/>
    </source>
</evidence>
<reference evidence="3 4" key="1">
    <citation type="submission" date="2021-04" db="EMBL/GenBank/DDBJ databases">
        <authorList>
            <person name="Bliznina A."/>
        </authorList>
    </citation>
    <scope>NUCLEOTIDE SEQUENCE [LARGE SCALE GENOMIC DNA]</scope>
</reference>
<keyword evidence="2" id="KW-0812">Transmembrane</keyword>
<organism evidence="3 4">
    <name type="scientific">Oikopleura dioica</name>
    <name type="common">Tunicate</name>
    <dbReference type="NCBI Taxonomy" id="34765"/>
    <lineage>
        <taxon>Eukaryota</taxon>
        <taxon>Metazoa</taxon>
        <taxon>Chordata</taxon>
        <taxon>Tunicata</taxon>
        <taxon>Appendicularia</taxon>
        <taxon>Copelata</taxon>
        <taxon>Oikopleuridae</taxon>
        <taxon>Oikopleura</taxon>
    </lineage>
</organism>
<evidence type="ECO:0000256" key="1">
    <source>
        <dbReference type="SAM" id="MobiDB-lite"/>
    </source>
</evidence>
<accession>A0ABN7S8E5</accession>
<evidence type="ECO:0000313" key="3">
    <source>
        <dbReference type="EMBL" id="CAG5094929.1"/>
    </source>
</evidence>
<gene>
    <name evidence="3" type="ORF">OKIOD_LOCUS5508</name>
</gene>
<protein>
    <submittedName>
        <fullName evidence="3">Oidioi.mRNA.OKI2018_I69.XSR.g13950.t1.cds</fullName>
    </submittedName>
</protein>
<keyword evidence="4" id="KW-1185">Reference proteome</keyword>
<name>A0ABN7S8E5_OIKDI</name>
<keyword evidence="2" id="KW-0472">Membrane</keyword>
<proteinExistence type="predicted"/>
<dbReference type="EMBL" id="OU015569">
    <property type="protein sequence ID" value="CAG5094929.1"/>
    <property type="molecule type" value="Genomic_DNA"/>
</dbReference>
<evidence type="ECO:0000313" key="4">
    <source>
        <dbReference type="Proteomes" id="UP001158576"/>
    </source>
</evidence>
<feature type="transmembrane region" description="Helical" evidence="2">
    <location>
        <begin position="312"/>
        <end position="337"/>
    </location>
</feature>
<keyword evidence="2" id="KW-1133">Transmembrane helix</keyword>